<dbReference type="PANTHER" id="PTHR41282">
    <property type="entry name" value="CONSERVED TRANSMEMBRANE PROTEIN-RELATED"/>
    <property type="match status" value="1"/>
</dbReference>
<keyword evidence="1" id="KW-0472">Membrane</keyword>
<gene>
    <name evidence="2" type="ORF">UFOPK2282_00411</name>
</gene>
<organism evidence="2">
    <name type="scientific">freshwater metagenome</name>
    <dbReference type="NCBI Taxonomy" id="449393"/>
    <lineage>
        <taxon>unclassified sequences</taxon>
        <taxon>metagenomes</taxon>
        <taxon>ecological metagenomes</taxon>
    </lineage>
</organism>
<keyword evidence="1" id="KW-0812">Transmembrane</keyword>
<name>A0A6J6LAH0_9ZZZZ</name>
<dbReference type="EMBL" id="CAEZWR010000032">
    <property type="protein sequence ID" value="CAB4658900.1"/>
    <property type="molecule type" value="Genomic_DNA"/>
</dbReference>
<reference evidence="2" key="1">
    <citation type="submission" date="2020-05" db="EMBL/GenBank/DDBJ databases">
        <authorList>
            <person name="Chiriac C."/>
            <person name="Salcher M."/>
            <person name="Ghai R."/>
            <person name="Kavagutti S V."/>
        </authorList>
    </citation>
    <scope>NUCLEOTIDE SEQUENCE</scope>
</reference>
<protein>
    <submittedName>
        <fullName evidence="2">Unannotated protein</fullName>
    </submittedName>
</protein>
<keyword evidence="1" id="KW-1133">Transmembrane helix</keyword>
<dbReference type="Pfam" id="PF12811">
    <property type="entry name" value="BaxI_1"/>
    <property type="match status" value="1"/>
</dbReference>
<dbReference type="InterPro" id="IPR010539">
    <property type="entry name" value="BaxI_1-like"/>
</dbReference>
<accession>A0A6J6LAH0</accession>
<dbReference type="PANTHER" id="PTHR41282:SF1">
    <property type="entry name" value="CONSERVED TRANSMEMBRANE PROTEIN-RELATED"/>
    <property type="match status" value="1"/>
</dbReference>
<feature type="transmembrane region" description="Helical" evidence="1">
    <location>
        <begin position="23"/>
        <end position="46"/>
    </location>
</feature>
<evidence type="ECO:0000256" key="1">
    <source>
        <dbReference type="SAM" id="Phobius"/>
    </source>
</evidence>
<proteinExistence type="predicted"/>
<dbReference type="AlphaFoldDB" id="A0A6J6LAH0"/>
<sequence>MLDFEAIKQGIAMGAPERESWRMAFGLLVTLIWLYLEILRFLAIFAGRD</sequence>
<evidence type="ECO:0000313" key="2">
    <source>
        <dbReference type="EMBL" id="CAB4658900.1"/>
    </source>
</evidence>